<evidence type="ECO:0000313" key="2">
    <source>
        <dbReference type="EMBL" id="TFW34191.1"/>
    </source>
</evidence>
<dbReference type="SUPFAM" id="SSF54427">
    <property type="entry name" value="NTF2-like"/>
    <property type="match status" value="1"/>
</dbReference>
<comment type="caution">
    <text evidence="2">The sequence shown here is derived from an EMBL/GenBank/DDBJ whole genome shotgun (WGS) entry which is preliminary data.</text>
</comment>
<protein>
    <submittedName>
        <fullName evidence="2">Steroid delta-isomerase</fullName>
    </submittedName>
</protein>
<gene>
    <name evidence="2" type="ORF">E4O92_04495</name>
</gene>
<keyword evidence="3" id="KW-1185">Reference proteome</keyword>
<reference evidence="2 3" key="1">
    <citation type="submission" date="2019-03" db="EMBL/GenBank/DDBJ databases">
        <title>Draft genome of Massilia hortus sp. nov., a novel bacterial species of the Oxalobacteraceae family.</title>
        <authorList>
            <person name="Peta V."/>
            <person name="Raths R."/>
            <person name="Bucking H."/>
        </authorList>
    </citation>
    <scope>NUCLEOTIDE SEQUENCE [LARGE SCALE GENOMIC DNA]</scope>
    <source>
        <strain evidence="2 3">ONC3</strain>
    </source>
</reference>
<dbReference type="AlphaFoldDB" id="A0A4Y9T2U3"/>
<dbReference type="InterPro" id="IPR032710">
    <property type="entry name" value="NTF2-like_dom_sf"/>
</dbReference>
<dbReference type="EMBL" id="SPUM01000029">
    <property type="protein sequence ID" value="TFW34191.1"/>
    <property type="molecule type" value="Genomic_DNA"/>
</dbReference>
<dbReference type="OrthoDB" id="9799296at2"/>
<dbReference type="Pfam" id="PF12680">
    <property type="entry name" value="SnoaL_2"/>
    <property type="match status" value="1"/>
</dbReference>
<organism evidence="2 3">
    <name type="scientific">Massilia horti</name>
    <dbReference type="NCBI Taxonomy" id="2562153"/>
    <lineage>
        <taxon>Bacteria</taxon>
        <taxon>Pseudomonadati</taxon>
        <taxon>Pseudomonadota</taxon>
        <taxon>Betaproteobacteria</taxon>
        <taxon>Burkholderiales</taxon>
        <taxon>Oxalobacteraceae</taxon>
        <taxon>Telluria group</taxon>
        <taxon>Massilia</taxon>
    </lineage>
</organism>
<dbReference type="Proteomes" id="UP000297258">
    <property type="component" value="Unassembled WGS sequence"/>
</dbReference>
<dbReference type="RefSeq" id="WP_135188553.1">
    <property type="nucleotide sequence ID" value="NZ_SPUM01000029.1"/>
</dbReference>
<feature type="domain" description="SnoaL-like" evidence="1">
    <location>
        <begin position="10"/>
        <end position="109"/>
    </location>
</feature>
<dbReference type="InterPro" id="IPR037401">
    <property type="entry name" value="SnoaL-like"/>
</dbReference>
<proteinExistence type="predicted"/>
<dbReference type="InterPro" id="IPR008317">
    <property type="entry name" value="UCP030561"/>
</dbReference>
<name>A0A4Y9T2U3_9BURK</name>
<sequence length="125" mass="13919">MNNISPVAVVQAQLDAYNAKDIDALLDTYAPDAEQFTLHGERLAKGIDEMRPRFLARFEEPALHARLLSRIVMGNVVTDFELITRNFPEGEGTLEMLCIYEVVNGRIQRASFALGAKTLLRGRAA</sequence>
<evidence type="ECO:0000313" key="3">
    <source>
        <dbReference type="Proteomes" id="UP000297258"/>
    </source>
</evidence>
<keyword evidence="2" id="KW-0413">Isomerase</keyword>
<dbReference type="PIRSF" id="PIRSF030561">
    <property type="entry name" value="UCP030561"/>
    <property type="match status" value="1"/>
</dbReference>
<evidence type="ECO:0000259" key="1">
    <source>
        <dbReference type="Pfam" id="PF12680"/>
    </source>
</evidence>
<dbReference type="GO" id="GO:0016853">
    <property type="term" value="F:isomerase activity"/>
    <property type="evidence" value="ECO:0007669"/>
    <property type="project" value="UniProtKB-KW"/>
</dbReference>
<dbReference type="Gene3D" id="3.10.450.50">
    <property type="match status" value="1"/>
</dbReference>
<accession>A0A4Y9T2U3</accession>